<dbReference type="Pfam" id="PF10184">
    <property type="entry name" value="DUF2358"/>
    <property type="match status" value="1"/>
</dbReference>
<dbReference type="SUPFAM" id="SSF54427">
    <property type="entry name" value="NTF2-like"/>
    <property type="match status" value="1"/>
</dbReference>
<dbReference type="Gene3D" id="3.10.450.50">
    <property type="match status" value="1"/>
</dbReference>
<evidence type="ECO:0000313" key="2">
    <source>
        <dbReference type="Proteomes" id="UP000316726"/>
    </source>
</evidence>
<proteinExistence type="predicted"/>
<dbReference type="Proteomes" id="UP000316726">
    <property type="component" value="Chromosome 2"/>
</dbReference>
<dbReference type="InterPro" id="IPR032710">
    <property type="entry name" value="NTF2-like_dom_sf"/>
</dbReference>
<dbReference type="PANTHER" id="PTHR31094:SF2">
    <property type="entry name" value="RIKEN CDNA 2310061I04 GENE"/>
    <property type="match status" value="1"/>
</dbReference>
<gene>
    <name evidence="1" type="ORF">A3770_02p18710</name>
</gene>
<dbReference type="OrthoDB" id="44820at2759"/>
<dbReference type="InterPro" id="IPR018790">
    <property type="entry name" value="DUF2358"/>
</dbReference>
<reference evidence="1 2" key="1">
    <citation type="submission" date="2018-07" db="EMBL/GenBank/DDBJ databases">
        <title>The complete nuclear genome of the prasinophyte Chloropicon primus (CCMP1205).</title>
        <authorList>
            <person name="Pombert J.-F."/>
            <person name="Otis C."/>
            <person name="Turmel M."/>
            <person name="Lemieux C."/>
        </authorList>
    </citation>
    <scope>NUCLEOTIDE SEQUENCE [LARGE SCALE GENOMIC DNA]</scope>
    <source>
        <strain evidence="1 2">CCMP1205</strain>
    </source>
</reference>
<name>A0A5B8MG02_9CHLO</name>
<dbReference type="AlphaFoldDB" id="A0A5B8MG02"/>
<dbReference type="EMBL" id="CP031035">
    <property type="protein sequence ID" value="QDZ19353.1"/>
    <property type="molecule type" value="Genomic_DNA"/>
</dbReference>
<dbReference type="PANTHER" id="PTHR31094">
    <property type="entry name" value="RIKEN CDNA 2310061I04 GENE"/>
    <property type="match status" value="1"/>
</dbReference>
<organism evidence="1 2">
    <name type="scientific">Chloropicon primus</name>
    <dbReference type="NCBI Taxonomy" id="1764295"/>
    <lineage>
        <taxon>Eukaryota</taxon>
        <taxon>Viridiplantae</taxon>
        <taxon>Chlorophyta</taxon>
        <taxon>Chloropicophyceae</taxon>
        <taxon>Chloropicales</taxon>
        <taxon>Chloropicaceae</taxon>
        <taxon>Chloropicon</taxon>
    </lineage>
</organism>
<sequence>MVLARGVREATRLGGSVARRKVAAAAISRDSERSSPKARGRGGLPWEHVSLNSNAVHVNETGGAEDGPTTSGFGCDLQENLFHVNAGKAIDTLREELPTVLQSDLSYDIYTEDVTFVDKLSPFFGRNSRTTTGRENYKRAAFGIRFHTWLFFSRAKFEVTRVWQPHEDVIAVRWTFRGLPRIIGSAFSGSTTYVDGISEFKLNRQGLIYEHKVDNLNKGNGLTRHGLADLSRMLVGSEGSWPTASYMVPVPVRVEEDESVYKSYSEDA</sequence>
<protein>
    <submittedName>
        <fullName evidence="1">Uncharacterized protein</fullName>
    </submittedName>
</protein>
<accession>A0A5B8MG02</accession>
<keyword evidence="2" id="KW-1185">Reference proteome</keyword>
<evidence type="ECO:0000313" key="1">
    <source>
        <dbReference type="EMBL" id="QDZ19353.1"/>
    </source>
</evidence>